<dbReference type="EMBL" id="CP014230">
    <property type="protein sequence ID" value="AMD93196.1"/>
    <property type="molecule type" value="Genomic_DNA"/>
</dbReference>
<comment type="subcellular location">
    <subcellularLocation>
        <location evidence="1">Membrane</location>
        <topology evidence="1">Multi-pass membrane protein</topology>
    </subcellularLocation>
</comment>
<dbReference type="InterPro" id="IPR004570">
    <property type="entry name" value="Phosphatidylglycerol_P_synth"/>
</dbReference>
<dbReference type="EC" id="2.7.8.5" evidence="4 15"/>
<reference evidence="19" key="1">
    <citation type="submission" date="2016-02" db="EMBL/GenBank/DDBJ databases">
        <authorList>
            <person name="Holder M.E."/>
            <person name="Ajami N.J."/>
            <person name="Petrosino J.F."/>
        </authorList>
    </citation>
    <scope>NUCLEOTIDE SEQUENCE [LARGE SCALE GENOMIC DNA]</scope>
    <source>
        <strain evidence="19">DSM 12838</strain>
    </source>
</reference>
<feature type="transmembrane region" description="Helical" evidence="17">
    <location>
        <begin position="31"/>
        <end position="51"/>
    </location>
</feature>
<keyword evidence="19" id="KW-1185">Reference proteome</keyword>
<dbReference type="PANTHER" id="PTHR14269">
    <property type="entry name" value="CDP-DIACYLGLYCEROL--GLYCEROL-3-PHOSPHATE 3-PHOSPHATIDYLTRANSFERASE-RELATED"/>
    <property type="match status" value="1"/>
</dbReference>
<evidence type="ECO:0000313" key="19">
    <source>
        <dbReference type="Proteomes" id="UP000063964"/>
    </source>
</evidence>
<evidence type="ECO:0000256" key="16">
    <source>
        <dbReference type="RuleBase" id="RU003750"/>
    </source>
</evidence>
<organism evidence="18 19">
    <name type="scientific">Desulfomicrobium orale DSM 12838</name>
    <dbReference type="NCBI Taxonomy" id="888061"/>
    <lineage>
        <taxon>Bacteria</taxon>
        <taxon>Pseudomonadati</taxon>
        <taxon>Thermodesulfobacteriota</taxon>
        <taxon>Desulfovibrionia</taxon>
        <taxon>Desulfovibrionales</taxon>
        <taxon>Desulfomicrobiaceae</taxon>
        <taxon>Desulfomicrobium</taxon>
    </lineage>
</organism>
<dbReference type="Proteomes" id="UP000063964">
    <property type="component" value="Chromosome"/>
</dbReference>
<evidence type="ECO:0000256" key="17">
    <source>
        <dbReference type="SAM" id="Phobius"/>
    </source>
</evidence>
<keyword evidence="11 17" id="KW-0472">Membrane</keyword>
<comment type="catalytic activity">
    <reaction evidence="14">
        <text>a CDP-1,2-diacyl-sn-glycerol + sn-glycerol 3-phosphate = a 1,2-diacyl-sn-glycero-3-phospho-(1'-sn-glycero-3'-phosphate) + CMP + H(+)</text>
        <dbReference type="Rhea" id="RHEA:12593"/>
        <dbReference type="ChEBI" id="CHEBI:15378"/>
        <dbReference type="ChEBI" id="CHEBI:57597"/>
        <dbReference type="ChEBI" id="CHEBI:58332"/>
        <dbReference type="ChEBI" id="CHEBI:60110"/>
        <dbReference type="ChEBI" id="CHEBI:60377"/>
        <dbReference type="EC" id="2.7.8.5"/>
    </reaction>
</comment>
<dbReference type="STRING" id="888061.AXF15_08840"/>
<evidence type="ECO:0000256" key="4">
    <source>
        <dbReference type="ARBA" id="ARBA00013170"/>
    </source>
</evidence>
<evidence type="ECO:0000256" key="10">
    <source>
        <dbReference type="ARBA" id="ARBA00023098"/>
    </source>
</evidence>
<keyword evidence="6" id="KW-0444">Lipid biosynthesis</keyword>
<evidence type="ECO:0000256" key="6">
    <source>
        <dbReference type="ARBA" id="ARBA00022516"/>
    </source>
</evidence>
<accession>A0A120KN66</accession>
<dbReference type="NCBIfam" id="TIGR00560">
    <property type="entry name" value="pgsA"/>
    <property type="match status" value="1"/>
</dbReference>
<keyword evidence="7 16" id="KW-0808">Transferase</keyword>
<keyword evidence="12" id="KW-0594">Phospholipid biosynthesis</keyword>
<dbReference type="PANTHER" id="PTHR14269:SF62">
    <property type="entry name" value="CDP-DIACYLGLYCEROL--GLYCEROL-3-PHOSPHATE 3-PHOSPHATIDYLTRANSFERASE 1, CHLOROPLASTIC"/>
    <property type="match status" value="1"/>
</dbReference>
<keyword evidence="8 17" id="KW-0812">Transmembrane</keyword>
<evidence type="ECO:0000313" key="18">
    <source>
        <dbReference type="EMBL" id="AMD93196.1"/>
    </source>
</evidence>
<evidence type="ECO:0000256" key="11">
    <source>
        <dbReference type="ARBA" id="ARBA00023136"/>
    </source>
</evidence>
<dbReference type="InterPro" id="IPR043130">
    <property type="entry name" value="CDP-OH_PTrfase_TM_dom"/>
</dbReference>
<dbReference type="GO" id="GO:0016020">
    <property type="term" value="C:membrane"/>
    <property type="evidence" value="ECO:0007669"/>
    <property type="project" value="UniProtKB-SubCell"/>
</dbReference>
<name>A0A120KN66_9BACT</name>
<evidence type="ECO:0000256" key="15">
    <source>
        <dbReference type="NCBIfam" id="TIGR00560"/>
    </source>
</evidence>
<dbReference type="AlphaFoldDB" id="A0A120KN66"/>
<evidence type="ECO:0000256" key="3">
    <source>
        <dbReference type="ARBA" id="ARBA00010441"/>
    </source>
</evidence>
<dbReference type="GO" id="GO:0008444">
    <property type="term" value="F:CDP-diacylglycerol-glycerol-3-phosphate 3-phosphatidyltransferase activity"/>
    <property type="evidence" value="ECO:0007669"/>
    <property type="project" value="UniProtKB-UniRule"/>
</dbReference>
<dbReference type="PIRSF" id="PIRSF000847">
    <property type="entry name" value="Phos_ph_gly_syn"/>
    <property type="match status" value="1"/>
</dbReference>
<protein>
    <recommendedName>
        <fullName evidence="5 15">CDP-diacylglycerol--glycerol-3-phosphate 3-phosphatidyltransferase</fullName>
        <ecNumber evidence="4 15">2.7.8.5</ecNumber>
    </recommendedName>
</protein>
<evidence type="ECO:0000256" key="9">
    <source>
        <dbReference type="ARBA" id="ARBA00022989"/>
    </source>
</evidence>
<evidence type="ECO:0000256" key="7">
    <source>
        <dbReference type="ARBA" id="ARBA00022679"/>
    </source>
</evidence>
<feature type="transmembrane region" description="Helical" evidence="17">
    <location>
        <begin position="71"/>
        <end position="96"/>
    </location>
</feature>
<evidence type="ECO:0000256" key="14">
    <source>
        <dbReference type="ARBA" id="ARBA00048586"/>
    </source>
</evidence>
<keyword evidence="13" id="KW-1208">Phospholipid metabolism</keyword>
<gene>
    <name evidence="18" type="ORF">AXF15_08840</name>
</gene>
<feature type="transmembrane region" description="Helical" evidence="17">
    <location>
        <begin position="146"/>
        <end position="169"/>
    </location>
</feature>
<evidence type="ECO:0000256" key="5">
    <source>
        <dbReference type="ARBA" id="ARBA00014944"/>
    </source>
</evidence>
<dbReference type="OrthoDB" id="9796672at2"/>
<dbReference type="KEGG" id="doa:AXF15_08840"/>
<evidence type="ECO:0000256" key="13">
    <source>
        <dbReference type="ARBA" id="ARBA00023264"/>
    </source>
</evidence>
<evidence type="ECO:0000256" key="12">
    <source>
        <dbReference type="ARBA" id="ARBA00023209"/>
    </source>
</evidence>
<dbReference type="InterPro" id="IPR050324">
    <property type="entry name" value="CDP-alcohol_PTase-I"/>
</dbReference>
<dbReference type="GO" id="GO:0046474">
    <property type="term" value="P:glycerophospholipid biosynthetic process"/>
    <property type="evidence" value="ECO:0007669"/>
    <property type="project" value="TreeGrafter"/>
</dbReference>
<dbReference type="Pfam" id="PF01066">
    <property type="entry name" value="CDP-OH_P_transf"/>
    <property type="match status" value="1"/>
</dbReference>
<sequence>MNTANALTIFRIAAVPFIVALLYFPAPLTCLLAAIFFLIAILTDLADGFIARRYNQVTNFGKFLDPLADKILIASVLIMLSSLGWVPAWITIIIVVREILVTGLRAIAADKGQVIAADRYGKLKTIMQSVALVPLVHHYPFLGTDLALLGQILLLAAVVLTVFSGWNYLYSFYRLWGE</sequence>
<evidence type="ECO:0000256" key="2">
    <source>
        <dbReference type="ARBA" id="ARBA00005042"/>
    </source>
</evidence>
<keyword evidence="9 17" id="KW-1133">Transmembrane helix</keyword>
<dbReference type="InterPro" id="IPR000462">
    <property type="entry name" value="CDP-OH_P_trans"/>
</dbReference>
<dbReference type="Gene3D" id="1.20.120.1760">
    <property type="match status" value="1"/>
</dbReference>
<dbReference type="InterPro" id="IPR048254">
    <property type="entry name" value="CDP_ALCOHOL_P_TRANSF_CS"/>
</dbReference>
<dbReference type="RefSeq" id="WP_066606203.1">
    <property type="nucleotide sequence ID" value="NZ_CP014230.1"/>
</dbReference>
<proteinExistence type="inferred from homology"/>
<keyword evidence="10" id="KW-0443">Lipid metabolism</keyword>
<evidence type="ECO:0000256" key="8">
    <source>
        <dbReference type="ARBA" id="ARBA00022692"/>
    </source>
</evidence>
<comment type="pathway">
    <text evidence="2">Phospholipid metabolism; phosphatidylglycerol biosynthesis; phosphatidylglycerol from CDP-diacylglycerol: step 1/2.</text>
</comment>
<feature type="transmembrane region" description="Helical" evidence="17">
    <location>
        <begin position="6"/>
        <end position="24"/>
    </location>
</feature>
<evidence type="ECO:0000256" key="1">
    <source>
        <dbReference type="ARBA" id="ARBA00004141"/>
    </source>
</evidence>
<comment type="similarity">
    <text evidence="3 16">Belongs to the CDP-alcohol phosphatidyltransferase class-I family.</text>
</comment>
<dbReference type="PROSITE" id="PS00379">
    <property type="entry name" value="CDP_ALCOHOL_P_TRANSF"/>
    <property type="match status" value="1"/>
</dbReference>